<dbReference type="AlphaFoldDB" id="A0A1H2SWL4"/>
<gene>
    <name evidence="1" type="ORF">SAMN05444336_101802</name>
</gene>
<dbReference type="Proteomes" id="UP000199118">
    <property type="component" value="Unassembled WGS sequence"/>
</dbReference>
<evidence type="ECO:0000313" key="2">
    <source>
        <dbReference type="Proteomes" id="UP000199118"/>
    </source>
</evidence>
<name>A0A1H2SWL4_9RHOB</name>
<accession>A0A1H2SWL4</accession>
<dbReference type="OrthoDB" id="564699at2"/>
<organism evidence="1 2">
    <name type="scientific">Albimonas donghaensis</name>
    <dbReference type="NCBI Taxonomy" id="356660"/>
    <lineage>
        <taxon>Bacteria</taxon>
        <taxon>Pseudomonadati</taxon>
        <taxon>Pseudomonadota</taxon>
        <taxon>Alphaproteobacteria</taxon>
        <taxon>Rhodobacterales</taxon>
        <taxon>Paracoccaceae</taxon>
        <taxon>Albimonas</taxon>
    </lineage>
</organism>
<dbReference type="STRING" id="356660.SAMN05444336_101802"/>
<dbReference type="RefSeq" id="WP_092679803.1">
    <property type="nucleotide sequence ID" value="NZ_FNMZ01000001.1"/>
</dbReference>
<reference evidence="1 2" key="1">
    <citation type="submission" date="2016-10" db="EMBL/GenBank/DDBJ databases">
        <authorList>
            <person name="de Groot N.N."/>
        </authorList>
    </citation>
    <scope>NUCLEOTIDE SEQUENCE [LARGE SCALE GENOMIC DNA]</scope>
    <source>
        <strain evidence="1 2">DSM 17890</strain>
    </source>
</reference>
<sequence length="232" mass="23982">MADTANLELPLLAAGQAQKHVTVNEALSKLDWLVQLSLKSRTLATPPGGPSEGDRYAVAPGATGAWAGQSQKIAIYLNGGWDFVQPLTGWRAFVEDEGAESVFASGQWTTLTLPAAMAGAIQIVEIEHVISAGGAQTTSGQIPQRSVVLGVTARVKEEITGVSGWSLGINEAEARYGSGLSTGVGAQVRSGLTAPMAHANNAPLKLSPEGGSFTGGRVTLHVYRVELTAPPA</sequence>
<protein>
    <submittedName>
        <fullName evidence="1">Uncharacterized protein</fullName>
    </submittedName>
</protein>
<dbReference type="InterPro" id="IPR021251">
    <property type="entry name" value="DUF2793"/>
</dbReference>
<evidence type="ECO:0000313" key="1">
    <source>
        <dbReference type="EMBL" id="SDW35917.1"/>
    </source>
</evidence>
<proteinExistence type="predicted"/>
<dbReference type="Pfam" id="PF10983">
    <property type="entry name" value="DUF2793"/>
    <property type="match status" value="1"/>
</dbReference>
<keyword evidence="2" id="KW-1185">Reference proteome</keyword>
<dbReference type="EMBL" id="FNMZ01000001">
    <property type="protein sequence ID" value="SDW35917.1"/>
    <property type="molecule type" value="Genomic_DNA"/>
</dbReference>